<dbReference type="Pfam" id="PF01588">
    <property type="entry name" value="tRNA_bind"/>
    <property type="match status" value="1"/>
</dbReference>
<accession>A0ABN3Y9V1</accession>
<evidence type="ECO:0000256" key="1">
    <source>
        <dbReference type="ARBA" id="ARBA00022555"/>
    </source>
</evidence>
<protein>
    <submittedName>
        <fullName evidence="5">DUF4479 family protein</fullName>
    </submittedName>
</protein>
<reference evidence="5 6" key="1">
    <citation type="journal article" date="2019" name="Int. J. Syst. Evol. Microbiol.">
        <title>The Global Catalogue of Microorganisms (GCM) 10K type strain sequencing project: providing services to taxonomists for standard genome sequencing and annotation.</title>
        <authorList>
            <consortium name="The Broad Institute Genomics Platform"/>
            <consortium name="The Broad Institute Genome Sequencing Center for Infectious Disease"/>
            <person name="Wu L."/>
            <person name="Ma J."/>
        </authorList>
    </citation>
    <scope>NUCLEOTIDE SEQUENCE [LARGE SCALE GENOMIC DNA]</scope>
    <source>
        <strain evidence="5 6">JCM 8736</strain>
    </source>
</reference>
<evidence type="ECO:0000313" key="5">
    <source>
        <dbReference type="EMBL" id="GAA3018395.1"/>
    </source>
</evidence>
<dbReference type="CDD" id="cd02796">
    <property type="entry name" value="tRNA_bind_bactPheRS"/>
    <property type="match status" value="1"/>
</dbReference>
<dbReference type="EMBL" id="BAAAXQ010000041">
    <property type="protein sequence ID" value="GAA3018395.1"/>
    <property type="molecule type" value="Genomic_DNA"/>
</dbReference>
<evidence type="ECO:0000256" key="2">
    <source>
        <dbReference type="ARBA" id="ARBA00022884"/>
    </source>
</evidence>
<evidence type="ECO:0000313" key="6">
    <source>
        <dbReference type="Proteomes" id="UP001501577"/>
    </source>
</evidence>
<keyword evidence="6" id="KW-1185">Reference proteome</keyword>
<feature type="domain" description="TRNA-binding" evidence="4">
    <location>
        <begin position="89"/>
        <end position="200"/>
    </location>
</feature>
<name>A0ABN3Y9V1_9ENTE</name>
<dbReference type="InterPro" id="IPR037154">
    <property type="entry name" value="YtpR-like_sf"/>
</dbReference>
<dbReference type="InterPro" id="IPR027855">
    <property type="entry name" value="DUF4479"/>
</dbReference>
<dbReference type="Gene3D" id="2.40.50.140">
    <property type="entry name" value="Nucleic acid-binding proteins"/>
    <property type="match status" value="1"/>
</dbReference>
<sequence length="202" mass="22050">MIFAYNPAYVGDTLLIITDDDKGLPQEVTRKGRVARIQTEDGNTVGWNIFGISQLTALHGTGQVELSDRQIEILNHALQEAGFTETLSQDHSPKFVVGYVKTCKAHKDSDHLSITEVEVDQKETLQIVCGAPNIREGLKVVVAKPGAMMPDGTMIWPGTLRGVESFGMICSAKELHLPNAPQKRGILELPQDTVVGDAFVIE</sequence>
<proteinExistence type="predicted"/>
<comment type="caution">
    <text evidence="5">The sequence shown here is derived from an EMBL/GenBank/DDBJ whole genome shotgun (WGS) entry which is preliminary data.</text>
</comment>
<dbReference type="InterPro" id="IPR012340">
    <property type="entry name" value="NA-bd_OB-fold"/>
</dbReference>
<evidence type="ECO:0000256" key="3">
    <source>
        <dbReference type="PROSITE-ProRule" id="PRU00209"/>
    </source>
</evidence>
<dbReference type="Gene3D" id="3.30.1940.10">
    <property type="entry name" value="YtpR-like"/>
    <property type="match status" value="1"/>
</dbReference>
<dbReference type="PROSITE" id="PS50886">
    <property type="entry name" value="TRBD"/>
    <property type="match status" value="1"/>
</dbReference>
<gene>
    <name evidence="5" type="ORF">GCM10019998_13600</name>
</gene>
<dbReference type="InterPro" id="IPR002547">
    <property type="entry name" value="tRNA-bd_dom"/>
</dbReference>
<dbReference type="InterPro" id="IPR033714">
    <property type="entry name" value="tRNA_bind_bactPheRS"/>
</dbReference>
<dbReference type="RefSeq" id="WP_068707348.1">
    <property type="nucleotide sequence ID" value="NZ_BAAAXQ010000041.1"/>
</dbReference>
<dbReference type="SUPFAM" id="SSF50249">
    <property type="entry name" value="Nucleic acid-binding proteins"/>
    <property type="match status" value="1"/>
</dbReference>
<dbReference type="Pfam" id="PF14794">
    <property type="entry name" value="DUF4479"/>
    <property type="match status" value="1"/>
</dbReference>
<dbReference type="NCBIfam" id="NF045760">
    <property type="entry name" value="YtpR"/>
    <property type="match status" value="1"/>
</dbReference>
<keyword evidence="1 3" id="KW-0820">tRNA-binding</keyword>
<keyword evidence="2 3" id="KW-0694">RNA-binding</keyword>
<dbReference type="Proteomes" id="UP001501577">
    <property type="component" value="Unassembled WGS sequence"/>
</dbReference>
<evidence type="ECO:0000259" key="4">
    <source>
        <dbReference type="PROSITE" id="PS50886"/>
    </source>
</evidence>
<organism evidence="5 6">
    <name type="scientific">Tetragenococcus solitarius</name>
    <dbReference type="NCBI Taxonomy" id="71453"/>
    <lineage>
        <taxon>Bacteria</taxon>
        <taxon>Bacillati</taxon>
        <taxon>Bacillota</taxon>
        <taxon>Bacilli</taxon>
        <taxon>Lactobacillales</taxon>
        <taxon>Enterococcaceae</taxon>
        <taxon>Tetragenococcus</taxon>
    </lineage>
</organism>